<proteinExistence type="predicted"/>
<dbReference type="InterPro" id="IPR019327">
    <property type="entry name" value="WKF"/>
</dbReference>
<organism evidence="3 4">
    <name type="scientific">Pocillopora meandrina</name>
    <dbReference type="NCBI Taxonomy" id="46732"/>
    <lineage>
        <taxon>Eukaryota</taxon>
        <taxon>Metazoa</taxon>
        <taxon>Cnidaria</taxon>
        <taxon>Anthozoa</taxon>
        <taxon>Hexacorallia</taxon>
        <taxon>Scleractinia</taxon>
        <taxon>Astrocoeniina</taxon>
        <taxon>Pocilloporidae</taxon>
        <taxon>Pocillopora</taxon>
    </lineage>
</organism>
<feature type="compositionally biased region" description="Polar residues" evidence="1">
    <location>
        <begin position="79"/>
        <end position="89"/>
    </location>
</feature>
<feature type="compositionally biased region" description="Basic and acidic residues" evidence="1">
    <location>
        <begin position="90"/>
        <end position="122"/>
    </location>
</feature>
<dbReference type="EMBL" id="CALNXJ010000005">
    <property type="protein sequence ID" value="CAH3039542.1"/>
    <property type="molecule type" value="Genomic_DNA"/>
</dbReference>
<evidence type="ECO:0000313" key="4">
    <source>
        <dbReference type="Proteomes" id="UP001159428"/>
    </source>
</evidence>
<feature type="region of interest" description="Disordered" evidence="1">
    <location>
        <begin position="266"/>
        <end position="288"/>
    </location>
</feature>
<dbReference type="Pfam" id="PF10180">
    <property type="entry name" value="WKF"/>
    <property type="match status" value="1"/>
</dbReference>
<feature type="region of interest" description="Disordered" evidence="1">
    <location>
        <begin position="1"/>
        <end position="218"/>
    </location>
</feature>
<comment type="caution">
    <text evidence="3">The sequence shown here is derived from an EMBL/GenBank/DDBJ whole genome shotgun (WGS) entry which is preliminary data.</text>
</comment>
<dbReference type="PANTHER" id="PTHR22306">
    <property type="entry name" value="CHROMOSOME 7 OPEN READING FRAME 50"/>
    <property type="match status" value="1"/>
</dbReference>
<feature type="compositionally biased region" description="Basic and acidic residues" evidence="1">
    <location>
        <begin position="130"/>
        <end position="147"/>
    </location>
</feature>
<accession>A0AAU9VU21</accession>
<feature type="compositionally biased region" description="Basic residues" evidence="1">
    <location>
        <begin position="176"/>
        <end position="195"/>
    </location>
</feature>
<gene>
    <name evidence="3" type="ORF">PMEA_00026191</name>
</gene>
<evidence type="ECO:0000313" key="3">
    <source>
        <dbReference type="EMBL" id="CAH3039542.1"/>
    </source>
</evidence>
<feature type="compositionally biased region" description="Basic and acidic residues" evidence="1">
    <location>
        <begin position="1"/>
        <end position="11"/>
    </location>
</feature>
<feature type="domain" description="WKF" evidence="2">
    <location>
        <begin position="295"/>
        <end position="356"/>
    </location>
</feature>
<protein>
    <recommendedName>
        <fullName evidence="2">WKF domain-containing protein</fullName>
    </recommendedName>
</protein>
<feature type="compositionally biased region" description="Basic and acidic residues" evidence="1">
    <location>
        <begin position="46"/>
        <end position="78"/>
    </location>
</feature>
<dbReference type="AlphaFoldDB" id="A0AAU9VU21"/>
<evidence type="ECO:0000259" key="2">
    <source>
        <dbReference type="Pfam" id="PF10180"/>
    </source>
</evidence>
<feature type="compositionally biased region" description="Basic and acidic residues" evidence="1">
    <location>
        <begin position="279"/>
        <end position="288"/>
    </location>
</feature>
<dbReference type="Proteomes" id="UP001159428">
    <property type="component" value="Unassembled WGS sequence"/>
</dbReference>
<dbReference type="PANTHER" id="PTHR22306:SF2">
    <property type="entry name" value="CHROMOSOME 7 OPEN READING FRAME 50"/>
    <property type="match status" value="1"/>
</dbReference>
<keyword evidence="4" id="KW-1185">Reference proteome</keyword>
<reference evidence="3 4" key="1">
    <citation type="submission" date="2022-05" db="EMBL/GenBank/DDBJ databases">
        <authorList>
            <consortium name="Genoscope - CEA"/>
            <person name="William W."/>
        </authorList>
    </citation>
    <scope>NUCLEOTIDE SEQUENCE [LARGE SCALE GENOMIC DNA]</scope>
</reference>
<sequence length="384" mass="44719">MVKGNLKEGRKEKKKAKKYEGHRDQKSVAMARKFSQSETLPKGQKRARDSDGENCQRDISSKEGKKIKKETVVERTEECNSITDNCQSKGEQKERVSKGELKPRKRTQEPTSSEKSKQRNFGEEQLVSFGKEDKFRENSDQESLDKEKRKKNSRGNDNYSAQNEEEHENRENSKGKHDKKLKKSTIVVGKKRTKKKPDDNAFFEEQYSGNPENIHDINIDDCEIESKKKKKKRKTGNELHYIFDAQSNEGLHEEMLETCEDAVKEEMNNEGKKKKKKSKLEPQKESKSTLHPAIDYLHTWFNNRQHWNFKKVRQVWLLKNMFDQEQISDENFGILLKYLEGLEGAAKEKTTKIAEQRLDSGEGGSEQDTVVESRVRQVLQMLTE</sequence>
<evidence type="ECO:0000256" key="1">
    <source>
        <dbReference type="SAM" id="MobiDB-lite"/>
    </source>
</evidence>
<name>A0AAU9VU21_9CNID</name>